<keyword evidence="1" id="KW-0456">Lyase</keyword>
<proteinExistence type="predicted"/>
<name>A0A6H1U184_9CYAN</name>
<evidence type="ECO:0000256" key="3">
    <source>
        <dbReference type="PIRSR" id="PIRSR617939-2"/>
    </source>
</evidence>
<organism evidence="4 5">
    <name type="scientific">Oxynema aestuarii AP17</name>
    <dbReference type="NCBI Taxonomy" id="2064643"/>
    <lineage>
        <taxon>Bacteria</taxon>
        <taxon>Bacillati</taxon>
        <taxon>Cyanobacteriota</taxon>
        <taxon>Cyanophyceae</taxon>
        <taxon>Oscillatoriophycideae</taxon>
        <taxon>Oscillatoriales</taxon>
        <taxon>Oscillatoriaceae</taxon>
        <taxon>Oxynema</taxon>
        <taxon>Oxynema aestuarii</taxon>
    </lineage>
</organism>
<dbReference type="InterPro" id="IPR036568">
    <property type="entry name" value="GGCT-like_sf"/>
</dbReference>
<feature type="binding site" evidence="3">
    <location>
        <position position="122"/>
    </location>
    <ligand>
        <name>substrate</name>
    </ligand>
</feature>
<gene>
    <name evidence="4" type="ORF">HCG48_17840</name>
</gene>
<evidence type="ECO:0000256" key="1">
    <source>
        <dbReference type="ARBA" id="ARBA00023239"/>
    </source>
</evidence>
<dbReference type="GO" id="GO:0003839">
    <property type="term" value="F:gamma-glutamylcyclotransferase activity"/>
    <property type="evidence" value="ECO:0007669"/>
    <property type="project" value="InterPro"/>
</dbReference>
<feature type="active site" description="Proton acceptor" evidence="2">
    <location>
        <position position="79"/>
    </location>
</feature>
<dbReference type="PANTHER" id="PTHR12935">
    <property type="entry name" value="GAMMA-GLUTAMYLCYCLOTRANSFERASE"/>
    <property type="match status" value="1"/>
</dbReference>
<reference evidence="4 5" key="1">
    <citation type="submission" date="2020-04" db="EMBL/GenBank/DDBJ databases">
        <authorList>
            <person name="Basu S."/>
            <person name="Maruthanayagam V."/>
            <person name="Chakraborty S."/>
            <person name="Pramanik A."/>
            <person name="Mukherjee J."/>
            <person name="Brink B."/>
        </authorList>
    </citation>
    <scope>NUCLEOTIDE SEQUENCE [LARGE SCALE GENOMIC DNA]</scope>
    <source>
        <strain evidence="4 5">AP17</strain>
    </source>
</reference>
<dbReference type="PANTHER" id="PTHR12935:SF0">
    <property type="entry name" value="GAMMA-GLUTAMYLCYCLOTRANSFERASE"/>
    <property type="match status" value="1"/>
</dbReference>
<protein>
    <submittedName>
        <fullName evidence="4">Gamma-glutamylcyclotransferase</fullName>
    </submittedName>
</protein>
<keyword evidence="5" id="KW-1185">Reference proteome</keyword>
<dbReference type="Gene3D" id="3.10.490.10">
    <property type="entry name" value="Gamma-glutamyl cyclotransferase-like"/>
    <property type="match status" value="1"/>
</dbReference>
<keyword evidence="4" id="KW-0808">Transferase</keyword>
<dbReference type="EMBL" id="CP051167">
    <property type="protein sequence ID" value="QIZ72206.1"/>
    <property type="molecule type" value="Genomic_DNA"/>
</dbReference>
<dbReference type="InterPro" id="IPR017939">
    <property type="entry name" value="G-Glutamylcylcotransferase"/>
</dbReference>
<dbReference type="RefSeq" id="WP_168570356.1">
    <property type="nucleotide sequence ID" value="NZ_CP051167.1"/>
</dbReference>
<dbReference type="Proteomes" id="UP000500857">
    <property type="component" value="Chromosome"/>
</dbReference>
<evidence type="ECO:0000313" key="5">
    <source>
        <dbReference type="Proteomes" id="UP000500857"/>
    </source>
</evidence>
<evidence type="ECO:0000256" key="2">
    <source>
        <dbReference type="PIRSR" id="PIRSR617939-1"/>
    </source>
</evidence>
<dbReference type="KEGG" id="oxy:HCG48_17840"/>
<dbReference type="AlphaFoldDB" id="A0A6H1U184"/>
<dbReference type="InterPro" id="IPR013024">
    <property type="entry name" value="GGCT-like"/>
</dbReference>
<dbReference type="SUPFAM" id="SSF110857">
    <property type="entry name" value="Gamma-glutamyl cyclotransferase-like"/>
    <property type="match status" value="1"/>
</dbReference>
<dbReference type="CDD" id="cd06661">
    <property type="entry name" value="GGCT_like"/>
    <property type="match status" value="1"/>
</dbReference>
<dbReference type="Pfam" id="PF13772">
    <property type="entry name" value="AIG2_2"/>
    <property type="match status" value="1"/>
</dbReference>
<sequence length="154" mass="17869">MNRVFAYGSNLDPQRLKLRAPSWDGTFKRARLPQRELRFNKRSFKYGVAANIFPHQHRSVWGIVIELNREDLAAIDRCEGFPIHYDRLSTQLFLDDRREISAYVYRANPEFILEGKTPSSDYLNYVVRGAQACSLPEDYIRAIARLGKTESSVN</sequence>
<accession>A0A6H1U184</accession>
<dbReference type="GO" id="GO:0016740">
    <property type="term" value="F:transferase activity"/>
    <property type="evidence" value="ECO:0007669"/>
    <property type="project" value="UniProtKB-KW"/>
</dbReference>
<evidence type="ECO:0000313" key="4">
    <source>
        <dbReference type="EMBL" id="QIZ72206.1"/>
    </source>
</evidence>